<keyword evidence="2" id="KW-1133">Transmembrane helix</keyword>
<keyword evidence="2" id="KW-0472">Membrane</keyword>
<evidence type="ECO:0000256" key="1">
    <source>
        <dbReference type="SAM" id="MobiDB-lite"/>
    </source>
</evidence>
<gene>
    <name evidence="3" type="ORF">L207DRAFT_531703</name>
</gene>
<proteinExistence type="predicted"/>
<evidence type="ECO:0000313" key="4">
    <source>
        <dbReference type="Proteomes" id="UP000235786"/>
    </source>
</evidence>
<dbReference type="EMBL" id="KZ613949">
    <property type="protein sequence ID" value="PMD37414.1"/>
    <property type="molecule type" value="Genomic_DNA"/>
</dbReference>
<dbReference type="AlphaFoldDB" id="A0A2J6RFW9"/>
<sequence>MDQQQQQQHQQNGQAQGIQGQKARQQAQQEPPQRQPRPERPERLFVTTMSNITYKYMPIIFGILFITAGTLVLTYTFMDHPLPRKVAWGMIGSFGGVCVFFLLGMICLFLDKNCEEKKAWNKRASRASIAFDIEHGLDSPSCPHRCANRVEGYVLGCVFLVHRRRGGNQEDRAIESLSRSLTILFKGENPRPRRDSHSQEGERADDRHARRGRNRSVDQGYRSAPNQEPQQPIRRAGPIQDPIPRTPDLGHSELANNDGTLQHPPSSKHVQRSQSNQESFHDGGATLQRRFDGPRHQNHGPVGLPKPPPSSMNHLKAMKAQIWRVELAFTPENGAITECPQSPGSADDHELEEDRQEIPPEQTQAIQQENRLSEYGSSQSSTALNTRSYKQGRSRTSNQNKPKRPNTYSEPADLNDLSYRSHQEQRTRPSLRRTRTIHQRQGTKHRSGRHHRQNIPIKMEENIERNFQVGYGNRPPRLHLDLRDHEKVELFPGSELAGSNDQYAISEGRMNSPTLGAGCGVLSDQVEEQYENGGDAHEMGVPPSEHSYPPFI</sequence>
<protein>
    <submittedName>
        <fullName evidence="3">Uncharacterized protein</fullName>
    </submittedName>
</protein>
<evidence type="ECO:0000313" key="3">
    <source>
        <dbReference type="EMBL" id="PMD37414.1"/>
    </source>
</evidence>
<feature type="compositionally biased region" description="Polar residues" evidence="1">
    <location>
        <begin position="371"/>
        <end position="400"/>
    </location>
</feature>
<feature type="region of interest" description="Disordered" evidence="1">
    <location>
        <begin position="1"/>
        <end position="43"/>
    </location>
</feature>
<feature type="region of interest" description="Disordered" evidence="1">
    <location>
        <begin position="185"/>
        <end position="313"/>
    </location>
</feature>
<feature type="compositionally biased region" description="Basic and acidic residues" evidence="1">
    <location>
        <begin position="188"/>
        <end position="208"/>
    </location>
</feature>
<feature type="compositionally biased region" description="Basic residues" evidence="1">
    <location>
        <begin position="429"/>
        <end position="451"/>
    </location>
</feature>
<feature type="region of interest" description="Disordered" evidence="1">
    <location>
        <begin position="531"/>
        <end position="552"/>
    </location>
</feature>
<keyword evidence="2" id="KW-0812">Transmembrane</keyword>
<feature type="region of interest" description="Disordered" evidence="1">
    <location>
        <begin position="371"/>
        <end position="451"/>
    </location>
</feature>
<dbReference type="OrthoDB" id="10535113at2759"/>
<evidence type="ECO:0000256" key="2">
    <source>
        <dbReference type="SAM" id="Phobius"/>
    </source>
</evidence>
<dbReference type="Proteomes" id="UP000235786">
    <property type="component" value="Unassembled WGS sequence"/>
</dbReference>
<keyword evidence="4" id="KW-1185">Reference proteome</keyword>
<organism evidence="3 4">
    <name type="scientific">Hyaloscypha variabilis (strain UAMH 11265 / GT02V1 / F)</name>
    <name type="common">Meliniomyces variabilis</name>
    <dbReference type="NCBI Taxonomy" id="1149755"/>
    <lineage>
        <taxon>Eukaryota</taxon>
        <taxon>Fungi</taxon>
        <taxon>Dikarya</taxon>
        <taxon>Ascomycota</taxon>
        <taxon>Pezizomycotina</taxon>
        <taxon>Leotiomycetes</taxon>
        <taxon>Helotiales</taxon>
        <taxon>Hyaloscyphaceae</taxon>
        <taxon>Hyaloscypha</taxon>
        <taxon>Hyaloscypha variabilis</taxon>
    </lineage>
</organism>
<feature type="compositionally biased region" description="Low complexity" evidence="1">
    <location>
        <begin position="1"/>
        <end position="32"/>
    </location>
</feature>
<feature type="compositionally biased region" description="Polar residues" evidence="1">
    <location>
        <begin position="254"/>
        <end position="265"/>
    </location>
</feature>
<accession>A0A2J6RFW9</accession>
<feature type="transmembrane region" description="Helical" evidence="2">
    <location>
        <begin position="90"/>
        <end position="110"/>
    </location>
</feature>
<feature type="region of interest" description="Disordered" evidence="1">
    <location>
        <begin position="334"/>
        <end position="357"/>
    </location>
</feature>
<feature type="transmembrane region" description="Helical" evidence="2">
    <location>
        <begin position="59"/>
        <end position="78"/>
    </location>
</feature>
<reference evidence="3 4" key="1">
    <citation type="submission" date="2016-04" db="EMBL/GenBank/DDBJ databases">
        <title>A degradative enzymes factory behind the ericoid mycorrhizal symbiosis.</title>
        <authorList>
            <consortium name="DOE Joint Genome Institute"/>
            <person name="Martino E."/>
            <person name="Morin E."/>
            <person name="Grelet G."/>
            <person name="Kuo A."/>
            <person name="Kohler A."/>
            <person name="Daghino S."/>
            <person name="Barry K."/>
            <person name="Choi C."/>
            <person name="Cichocki N."/>
            <person name="Clum A."/>
            <person name="Copeland A."/>
            <person name="Hainaut M."/>
            <person name="Haridas S."/>
            <person name="Labutti K."/>
            <person name="Lindquist E."/>
            <person name="Lipzen A."/>
            <person name="Khouja H.-R."/>
            <person name="Murat C."/>
            <person name="Ohm R."/>
            <person name="Olson A."/>
            <person name="Spatafora J."/>
            <person name="Veneault-Fourrey C."/>
            <person name="Henrissat B."/>
            <person name="Grigoriev I."/>
            <person name="Martin F."/>
            <person name="Perotto S."/>
        </authorList>
    </citation>
    <scope>NUCLEOTIDE SEQUENCE [LARGE SCALE GENOMIC DNA]</scope>
    <source>
        <strain evidence="3 4">F</strain>
    </source>
</reference>
<name>A0A2J6RFW9_HYAVF</name>